<organism evidence="3 4">
    <name type="scientific">Mycolicibacillus koreensis</name>
    <dbReference type="NCBI Taxonomy" id="1069220"/>
    <lineage>
        <taxon>Bacteria</taxon>
        <taxon>Bacillati</taxon>
        <taxon>Actinomycetota</taxon>
        <taxon>Actinomycetes</taxon>
        <taxon>Mycobacteriales</taxon>
        <taxon>Mycobacteriaceae</taxon>
        <taxon>Mycolicibacillus</taxon>
    </lineage>
</organism>
<dbReference type="Proteomes" id="UP000193577">
    <property type="component" value="Unassembled WGS sequence"/>
</dbReference>
<evidence type="ECO:0000259" key="2">
    <source>
        <dbReference type="Pfam" id="PF12728"/>
    </source>
</evidence>
<evidence type="ECO:0000313" key="3">
    <source>
        <dbReference type="EMBL" id="OSC33714.1"/>
    </source>
</evidence>
<keyword evidence="4" id="KW-1185">Reference proteome</keyword>
<protein>
    <recommendedName>
        <fullName evidence="2">Helix-turn-helix domain-containing protein</fullName>
    </recommendedName>
</protein>
<sequence length="97" mass="10632">MGGEYLTPTQVTQRLNVSPQTLSYWRSRNTGPLSIKIGNGVRYPREQFEEWLAEQVSTSARGDAVARESKPTRGGSRTRSGSPFGGTSTDVTKGRRA</sequence>
<accession>A0AA91PEH6</accession>
<comment type="caution">
    <text evidence="3">The sequence shown here is derived from an EMBL/GenBank/DDBJ whole genome shotgun (WGS) entry which is preliminary data.</text>
</comment>
<dbReference type="InterPro" id="IPR009061">
    <property type="entry name" value="DNA-bd_dom_put_sf"/>
</dbReference>
<dbReference type="AlphaFoldDB" id="A0AA91PEH6"/>
<evidence type="ECO:0000313" key="4">
    <source>
        <dbReference type="Proteomes" id="UP000193577"/>
    </source>
</evidence>
<dbReference type="EMBL" id="NCXO01000018">
    <property type="protein sequence ID" value="OSC33714.1"/>
    <property type="molecule type" value="Genomic_DNA"/>
</dbReference>
<dbReference type="SUPFAM" id="SSF46955">
    <property type="entry name" value="Putative DNA-binding domain"/>
    <property type="match status" value="1"/>
</dbReference>
<dbReference type="Pfam" id="PF12728">
    <property type="entry name" value="HTH_17"/>
    <property type="match status" value="1"/>
</dbReference>
<name>A0AA91PEH6_9MYCO</name>
<feature type="domain" description="Helix-turn-helix" evidence="2">
    <location>
        <begin position="5"/>
        <end position="55"/>
    </location>
</feature>
<gene>
    <name evidence="3" type="ORF">B8W67_10015</name>
</gene>
<dbReference type="InterPro" id="IPR041657">
    <property type="entry name" value="HTH_17"/>
</dbReference>
<reference evidence="3 4" key="1">
    <citation type="submission" date="2017-04" db="EMBL/GenBank/DDBJ databases">
        <title>The new phylogeny of genus Mycobacterium.</title>
        <authorList>
            <person name="Tortoli E."/>
            <person name="Trovato A."/>
            <person name="Cirillo D.M."/>
        </authorList>
    </citation>
    <scope>NUCLEOTIDE SEQUENCE [LARGE SCALE GENOMIC DNA]</scope>
    <source>
        <strain evidence="3 4">KCTC 19819</strain>
    </source>
</reference>
<proteinExistence type="predicted"/>
<feature type="compositionally biased region" description="Polar residues" evidence="1">
    <location>
        <begin position="75"/>
        <end position="91"/>
    </location>
</feature>
<evidence type="ECO:0000256" key="1">
    <source>
        <dbReference type="SAM" id="MobiDB-lite"/>
    </source>
</evidence>
<feature type="region of interest" description="Disordered" evidence="1">
    <location>
        <begin position="57"/>
        <end position="97"/>
    </location>
</feature>